<protein>
    <submittedName>
        <fullName evidence="1">Uncharacterized protein</fullName>
    </submittedName>
</protein>
<dbReference type="Proteomes" id="UP000011014">
    <property type="component" value="Unassembled WGS sequence"/>
</dbReference>
<sequence length="14" mass="1638">TQILSFRKISSQTE</sequence>
<accession>E4YXA1</accession>
<feature type="non-terminal residue" evidence="1">
    <location>
        <position position="1"/>
    </location>
</feature>
<name>E4YXA1_OIKDI</name>
<proteinExistence type="predicted"/>
<dbReference type="EMBL" id="FN655766">
    <property type="protein sequence ID" value="CBY40084.1"/>
    <property type="molecule type" value="Genomic_DNA"/>
</dbReference>
<gene>
    <name evidence="1" type="ORF">GSOID_T00020693001</name>
</gene>
<organism evidence="1">
    <name type="scientific">Oikopleura dioica</name>
    <name type="common">Tunicate</name>
    <dbReference type="NCBI Taxonomy" id="34765"/>
    <lineage>
        <taxon>Eukaryota</taxon>
        <taxon>Metazoa</taxon>
        <taxon>Chordata</taxon>
        <taxon>Tunicata</taxon>
        <taxon>Appendicularia</taxon>
        <taxon>Copelata</taxon>
        <taxon>Oikopleuridae</taxon>
        <taxon>Oikopleura</taxon>
    </lineage>
</organism>
<reference evidence="1" key="1">
    <citation type="journal article" date="2010" name="Science">
        <title>Plasticity of animal genome architecture unmasked by rapid evolution of a pelagic tunicate.</title>
        <authorList>
            <person name="Denoeud F."/>
            <person name="Henriet S."/>
            <person name="Mungpakdee S."/>
            <person name="Aury J.M."/>
            <person name="Da Silva C."/>
            <person name="Brinkmann H."/>
            <person name="Mikhaleva J."/>
            <person name="Olsen L.C."/>
            <person name="Jubin C."/>
            <person name="Canestro C."/>
            <person name="Bouquet J.M."/>
            <person name="Danks G."/>
            <person name="Poulain J."/>
            <person name="Campsteijn C."/>
            <person name="Adamski M."/>
            <person name="Cross I."/>
            <person name="Yadetie F."/>
            <person name="Muffato M."/>
            <person name="Louis A."/>
            <person name="Butcher S."/>
            <person name="Tsagkogeorga G."/>
            <person name="Konrad A."/>
            <person name="Singh S."/>
            <person name="Jensen M.F."/>
            <person name="Cong E.H."/>
            <person name="Eikeseth-Otteraa H."/>
            <person name="Noel B."/>
            <person name="Anthouard V."/>
            <person name="Porcel B.M."/>
            <person name="Kachouri-Lafond R."/>
            <person name="Nishino A."/>
            <person name="Ugolini M."/>
            <person name="Chourrout P."/>
            <person name="Nishida H."/>
            <person name="Aasland R."/>
            <person name="Huzurbazar S."/>
            <person name="Westhof E."/>
            <person name="Delsuc F."/>
            <person name="Lehrach H."/>
            <person name="Reinhardt R."/>
            <person name="Weissenbach J."/>
            <person name="Roy S.W."/>
            <person name="Artiguenave F."/>
            <person name="Postlethwait J.H."/>
            <person name="Manak J.R."/>
            <person name="Thompson E.M."/>
            <person name="Jaillon O."/>
            <person name="Du Pasquier L."/>
            <person name="Boudinot P."/>
            <person name="Liberles D.A."/>
            <person name="Volff J.N."/>
            <person name="Philippe H."/>
            <person name="Lenhard B."/>
            <person name="Roest Crollius H."/>
            <person name="Wincker P."/>
            <person name="Chourrout D."/>
        </authorList>
    </citation>
    <scope>NUCLEOTIDE SEQUENCE [LARGE SCALE GENOMIC DNA]</scope>
</reference>
<evidence type="ECO:0000313" key="1">
    <source>
        <dbReference type="EMBL" id="CBY40084.1"/>
    </source>
</evidence>